<proteinExistence type="predicted"/>
<reference evidence="2" key="2">
    <citation type="journal article" date="2010" name="Genome Res.">
        <title>Population genomic sequencing of Coccidioides fungi reveals recent hybridization and transposon control.</title>
        <authorList>
            <person name="Neafsey D.E."/>
            <person name="Barker B.M."/>
            <person name="Sharpton T.J."/>
            <person name="Stajich J.E."/>
            <person name="Park D.J."/>
            <person name="Whiston E."/>
            <person name="Hung C.-Y."/>
            <person name="McMahan C."/>
            <person name="White J."/>
            <person name="Sykes S."/>
            <person name="Heiman D."/>
            <person name="Young S."/>
            <person name="Zeng Q."/>
            <person name="Abouelleil A."/>
            <person name="Aftuck L."/>
            <person name="Bessette D."/>
            <person name="Brown A."/>
            <person name="FitzGerald M."/>
            <person name="Lui A."/>
            <person name="Macdonald J.P."/>
            <person name="Priest M."/>
            <person name="Orbach M.J."/>
            <person name="Galgiani J.N."/>
            <person name="Kirkland T.N."/>
            <person name="Cole G.T."/>
            <person name="Birren B.W."/>
            <person name="Henn M.R."/>
            <person name="Taylor J.W."/>
            <person name="Rounsley S.D."/>
        </authorList>
    </citation>
    <scope>GENOME REANNOTATION</scope>
    <source>
        <strain evidence="2">RS</strain>
    </source>
</reference>
<keyword evidence="2" id="KW-1185">Reference proteome</keyword>
<evidence type="ECO:0000313" key="2">
    <source>
        <dbReference type="Proteomes" id="UP000001261"/>
    </source>
</evidence>
<dbReference type="STRING" id="246410.A0A0D8JX89"/>
<dbReference type="Proteomes" id="UP000001261">
    <property type="component" value="Unassembled WGS sequence"/>
</dbReference>
<dbReference type="EMBL" id="GG704913">
    <property type="protein sequence ID" value="KJF60893.1"/>
    <property type="molecule type" value="Genomic_DNA"/>
</dbReference>
<gene>
    <name evidence="1" type="ORF">CIMG_13307</name>
</gene>
<dbReference type="OrthoDB" id="2624269at2759"/>
<protein>
    <submittedName>
        <fullName evidence="1">Uncharacterized protein</fullName>
    </submittedName>
</protein>
<dbReference type="GeneID" id="24164934"/>
<evidence type="ECO:0000313" key="1">
    <source>
        <dbReference type="EMBL" id="KJF60893.1"/>
    </source>
</evidence>
<sequence>MDPVPVPNTSLLLPEALPALLLLDSSFWDQYLLSSGFTVNEDILKAEEEACVRIIYVNQYDNESLGGIYMEKEYCLTRTHRELRPLALAGAVGLCKEFAANPYMNTKDFEGLGSHMGLCQITDILNRSYWELLLPDDSLKKDLIQPFP</sequence>
<dbReference type="VEuPathDB" id="FungiDB:CIMG_13307"/>
<dbReference type="KEGG" id="cim:CIMG_13307"/>
<dbReference type="InParanoid" id="A0A0D8JX89"/>
<dbReference type="AlphaFoldDB" id="A0A0D8JX89"/>
<organism evidence="1 2">
    <name type="scientific">Coccidioides immitis (strain RS)</name>
    <name type="common">Valley fever fungus</name>
    <dbReference type="NCBI Taxonomy" id="246410"/>
    <lineage>
        <taxon>Eukaryota</taxon>
        <taxon>Fungi</taxon>
        <taxon>Dikarya</taxon>
        <taxon>Ascomycota</taxon>
        <taxon>Pezizomycotina</taxon>
        <taxon>Eurotiomycetes</taxon>
        <taxon>Eurotiomycetidae</taxon>
        <taxon>Onygenales</taxon>
        <taxon>Onygenaceae</taxon>
        <taxon>Coccidioides</taxon>
    </lineage>
</organism>
<reference evidence="2" key="1">
    <citation type="journal article" date="2009" name="Genome Res.">
        <title>Comparative genomic analyses of the human fungal pathogens Coccidioides and their relatives.</title>
        <authorList>
            <person name="Sharpton T.J."/>
            <person name="Stajich J.E."/>
            <person name="Rounsley S.D."/>
            <person name="Gardner M.J."/>
            <person name="Wortman J.R."/>
            <person name="Jordar V.S."/>
            <person name="Maiti R."/>
            <person name="Kodira C.D."/>
            <person name="Neafsey D.E."/>
            <person name="Zeng Q."/>
            <person name="Hung C.-Y."/>
            <person name="McMahan C."/>
            <person name="Muszewska A."/>
            <person name="Grynberg M."/>
            <person name="Mandel M.A."/>
            <person name="Kellner E.M."/>
            <person name="Barker B.M."/>
            <person name="Galgiani J.N."/>
            <person name="Orbach M.J."/>
            <person name="Kirkland T.N."/>
            <person name="Cole G.T."/>
            <person name="Henn M.R."/>
            <person name="Birren B.W."/>
            <person name="Taylor J.W."/>
        </authorList>
    </citation>
    <scope>NUCLEOTIDE SEQUENCE [LARGE SCALE GENOMIC DNA]</scope>
    <source>
        <strain evidence="2">RS</strain>
    </source>
</reference>
<dbReference type="RefSeq" id="XP_004445159.1">
    <property type="nucleotide sequence ID" value="XM_004445102.1"/>
</dbReference>
<name>A0A0D8JX89_COCIM</name>
<accession>A0A0D8JX89</accession>